<dbReference type="InterPro" id="IPR005467">
    <property type="entry name" value="His_kinase_dom"/>
</dbReference>
<dbReference type="Gene3D" id="3.30.565.10">
    <property type="entry name" value="Histidine kinase-like ATPase, C-terminal domain"/>
    <property type="match status" value="1"/>
</dbReference>
<keyword evidence="4" id="KW-1133">Transmembrane helix</keyword>
<keyword evidence="4" id="KW-0472">Membrane</keyword>
<protein>
    <recommendedName>
        <fullName evidence="2">histidine kinase</fullName>
        <ecNumber evidence="2">2.7.13.3</ecNumber>
    </recommendedName>
</protein>
<proteinExistence type="predicted"/>
<sequence length="600" mass="67675">MNAEPKASEKPRFFERHLGKMLVSCALLSAVFSFLLIPLADSSTRLNARQVFDSSRWHSLQLQLQTYRLMDYLSDVDERDLPLQGNAYFQYDLVLSRVDLLRKGELGRHIRNFANGRATRLLNIISGELELISLNIDHLEQGKLDQVPILIERLRALDSQVSDFVVIVNQSANDYVTEKRAELDIQIECIQIISLILLILTAILLIISFKLSKKLGHVFKRNTRLEQRVKDVQAGKFETIRQINAELQPSLIGTLNSSTSLLQQNLSGSINIVLERIASNHQQVLTQLDCYHDLTLIEADQLTPVLTFGSLSQQLSASIESVKQTINSYRIRALCCIDPHLNDCVETDLKRLHEILVTLITQLAPYCQSADLLIQVRPSTLPIVSLPRRSKQHPLKMIQISIRDNGEGLPESIQDGLRSNPHNPNNTIMNQIQQMGMGFTFCHFLISALQGELHFSSSPGKGSEIWIDLPMGVNENEPNRNQDTVPTPDTVMAILESDSLLDQALLQTMKPFVHTMSVTEAQLNEFLLISEPIPFQALFINQIHLLHNEQLDCLLHLKAHGVDLILSQALIQAYPELAGSKSFQYPITPNQLRSITQFSD</sequence>
<dbReference type="Pfam" id="PF02518">
    <property type="entry name" value="HATPase_c"/>
    <property type="match status" value="1"/>
</dbReference>
<gene>
    <name evidence="6" type="ORF">JHD44_10990</name>
</gene>
<dbReference type="PANTHER" id="PTHR43547">
    <property type="entry name" value="TWO-COMPONENT HISTIDINE KINASE"/>
    <property type="match status" value="1"/>
</dbReference>
<dbReference type="SUPFAM" id="SSF55874">
    <property type="entry name" value="ATPase domain of HSP90 chaperone/DNA topoisomerase II/histidine kinase"/>
    <property type="match status" value="1"/>
</dbReference>
<evidence type="ECO:0000256" key="1">
    <source>
        <dbReference type="ARBA" id="ARBA00000085"/>
    </source>
</evidence>
<dbReference type="RefSeq" id="WP_199462793.1">
    <property type="nucleotide sequence ID" value="NZ_JAEMUH010000009.1"/>
</dbReference>
<reference evidence="6 7" key="1">
    <citation type="submission" date="2020-12" db="EMBL/GenBank/DDBJ databases">
        <title>Comparative genome analysis of fungal antagonists Marinomonas ostreistagni 398 and M. spartinae 468.</title>
        <authorList>
            <person name="Fields J.L."/>
            <person name="Mavrodi O.V."/>
            <person name="Biber P.D."/>
            <person name="Indest K.J."/>
            <person name="Mavrodi D.V."/>
        </authorList>
    </citation>
    <scope>NUCLEOTIDE SEQUENCE [LARGE SCALE GENOMIC DNA]</scope>
    <source>
        <strain evidence="6 7">USM7</strain>
    </source>
</reference>
<dbReference type="EC" id="2.7.13.3" evidence="2"/>
<dbReference type="Proteomes" id="UP000598488">
    <property type="component" value="Unassembled WGS sequence"/>
</dbReference>
<evidence type="ECO:0000313" key="7">
    <source>
        <dbReference type="Proteomes" id="UP000598488"/>
    </source>
</evidence>
<evidence type="ECO:0000256" key="2">
    <source>
        <dbReference type="ARBA" id="ARBA00012438"/>
    </source>
</evidence>
<feature type="transmembrane region" description="Helical" evidence="4">
    <location>
        <begin position="192"/>
        <end position="211"/>
    </location>
</feature>
<feature type="domain" description="Histidine kinase" evidence="5">
    <location>
        <begin position="242"/>
        <end position="473"/>
    </location>
</feature>
<dbReference type="SMART" id="SM00387">
    <property type="entry name" value="HATPase_c"/>
    <property type="match status" value="1"/>
</dbReference>
<dbReference type="EMBL" id="JAEMUH010000009">
    <property type="protein sequence ID" value="MBJ7551210.1"/>
    <property type="molecule type" value="Genomic_DNA"/>
</dbReference>
<evidence type="ECO:0000259" key="5">
    <source>
        <dbReference type="PROSITE" id="PS50109"/>
    </source>
</evidence>
<comment type="catalytic activity">
    <reaction evidence="1">
        <text>ATP + protein L-histidine = ADP + protein N-phospho-L-histidine.</text>
        <dbReference type="EC" id="2.7.13.3"/>
    </reaction>
</comment>
<keyword evidence="4" id="KW-0812">Transmembrane</keyword>
<evidence type="ECO:0000313" key="6">
    <source>
        <dbReference type="EMBL" id="MBJ7551210.1"/>
    </source>
</evidence>
<dbReference type="InterPro" id="IPR003594">
    <property type="entry name" value="HATPase_dom"/>
</dbReference>
<evidence type="ECO:0000256" key="3">
    <source>
        <dbReference type="ARBA" id="ARBA00022553"/>
    </source>
</evidence>
<dbReference type="PANTHER" id="PTHR43547:SF2">
    <property type="entry name" value="HYBRID SIGNAL TRANSDUCTION HISTIDINE KINASE C"/>
    <property type="match status" value="1"/>
</dbReference>
<keyword evidence="7" id="KW-1185">Reference proteome</keyword>
<dbReference type="InterPro" id="IPR036890">
    <property type="entry name" value="HATPase_C_sf"/>
</dbReference>
<dbReference type="PRINTS" id="PR00344">
    <property type="entry name" value="BCTRLSENSOR"/>
</dbReference>
<keyword evidence="3" id="KW-0597">Phosphoprotein</keyword>
<comment type="caution">
    <text evidence="6">The sequence shown here is derived from an EMBL/GenBank/DDBJ whole genome shotgun (WGS) entry which is preliminary data.</text>
</comment>
<dbReference type="PROSITE" id="PS50109">
    <property type="entry name" value="HIS_KIN"/>
    <property type="match status" value="1"/>
</dbReference>
<organism evidence="6 7">
    <name type="scientific">Marinomonas ostreistagni</name>
    <dbReference type="NCBI Taxonomy" id="359209"/>
    <lineage>
        <taxon>Bacteria</taxon>
        <taxon>Pseudomonadati</taxon>
        <taxon>Pseudomonadota</taxon>
        <taxon>Gammaproteobacteria</taxon>
        <taxon>Oceanospirillales</taxon>
        <taxon>Oceanospirillaceae</taxon>
        <taxon>Marinomonas</taxon>
    </lineage>
</organism>
<name>A0ABS0ZC54_9GAMM</name>
<evidence type="ECO:0000256" key="4">
    <source>
        <dbReference type="SAM" id="Phobius"/>
    </source>
</evidence>
<accession>A0ABS0ZC54</accession>
<dbReference type="InterPro" id="IPR004358">
    <property type="entry name" value="Sig_transdc_His_kin-like_C"/>
</dbReference>